<dbReference type="GeneID" id="84592332"/>
<protein>
    <submittedName>
        <fullName evidence="1">Uncharacterized protein</fullName>
    </submittedName>
</protein>
<reference evidence="1" key="1">
    <citation type="submission" date="2025-02" db="EMBL/GenBank/DDBJ databases">
        <authorList>
            <consortium name="NCBI Genome Project"/>
        </authorList>
    </citation>
    <scope>NUCLEOTIDE SEQUENCE</scope>
</reference>
<name>A0AAJ8E464_ASPNG</name>
<dbReference type="AlphaFoldDB" id="A0AAJ8E464"/>
<reference evidence="1" key="2">
    <citation type="submission" date="2025-08" db="UniProtKB">
        <authorList>
            <consortium name="RefSeq"/>
        </authorList>
    </citation>
    <scope>IDENTIFICATION</scope>
</reference>
<sequence>MFSPLQELGGAPEGVYGYPISFTEAILAPKGMHPKWRNISTLAKAPQTVEFKCRMEQCGATCPQHLRITKTVHGRVAGFLARPVGDAPTVPTPEWLAAAGILHAVIHVILPSVCESLRMNVL</sequence>
<evidence type="ECO:0000313" key="1">
    <source>
        <dbReference type="RefSeq" id="XP_059606367.1"/>
    </source>
</evidence>
<dbReference type="KEGG" id="ang:An11g07130"/>
<gene>
    <name evidence="1" type="ORF">An11g07130</name>
</gene>
<accession>A0AAJ8E464</accession>
<organism evidence="1">
    <name type="scientific">Aspergillus niger</name>
    <dbReference type="NCBI Taxonomy" id="5061"/>
    <lineage>
        <taxon>Eukaryota</taxon>
        <taxon>Fungi</taxon>
        <taxon>Dikarya</taxon>
        <taxon>Ascomycota</taxon>
        <taxon>Pezizomycotina</taxon>
        <taxon>Eurotiomycetes</taxon>
        <taxon>Eurotiomycetidae</taxon>
        <taxon>Eurotiales</taxon>
        <taxon>Aspergillaceae</taxon>
        <taxon>Aspergillus</taxon>
        <taxon>Aspergillus subgen. Circumdati</taxon>
    </lineage>
</organism>
<dbReference type="VEuPathDB" id="FungiDB:An11g07130"/>
<proteinExistence type="predicted"/>
<dbReference type="RefSeq" id="XP_059606367.1">
    <property type="nucleotide sequence ID" value="XM_059750369.1"/>
</dbReference>